<evidence type="ECO:0000259" key="1">
    <source>
        <dbReference type="SMART" id="SM00382"/>
    </source>
</evidence>
<keyword evidence="3" id="KW-1185">Reference proteome</keyword>
<dbReference type="PANTHER" id="PTHR30050">
    <property type="entry name" value="CHROMOSOMAL REPLICATION INITIATOR PROTEIN DNAA"/>
    <property type="match status" value="1"/>
</dbReference>
<dbReference type="AlphaFoldDB" id="A0A1H2ZYK1"/>
<evidence type="ECO:0000313" key="2">
    <source>
        <dbReference type="EMBL" id="SDX22038.1"/>
    </source>
</evidence>
<reference evidence="3" key="1">
    <citation type="submission" date="2016-10" db="EMBL/GenBank/DDBJ databases">
        <authorList>
            <person name="Varghese N."/>
            <person name="Submissions S."/>
        </authorList>
    </citation>
    <scope>NUCLEOTIDE SEQUENCE [LARGE SCALE GENOMIC DNA]</scope>
    <source>
        <strain evidence="3">DSM 217</strain>
    </source>
</reference>
<dbReference type="Pfam" id="PF01695">
    <property type="entry name" value="IstB_IS21"/>
    <property type="match status" value="1"/>
</dbReference>
<dbReference type="SMART" id="SM00382">
    <property type="entry name" value="AAA"/>
    <property type="match status" value="1"/>
</dbReference>
<dbReference type="InterPro" id="IPR002611">
    <property type="entry name" value="IstB_ATP-bd"/>
</dbReference>
<dbReference type="InterPro" id="IPR003593">
    <property type="entry name" value="AAA+_ATPase"/>
</dbReference>
<dbReference type="EMBL" id="FNNZ01000017">
    <property type="protein sequence ID" value="SDX22038.1"/>
    <property type="molecule type" value="Genomic_DNA"/>
</dbReference>
<dbReference type="GO" id="GO:0006260">
    <property type="term" value="P:DNA replication"/>
    <property type="evidence" value="ECO:0007669"/>
    <property type="project" value="TreeGrafter"/>
</dbReference>
<evidence type="ECO:0000313" key="3">
    <source>
        <dbReference type="Proteomes" id="UP000198816"/>
    </source>
</evidence>
<dbReference type="SUPFAM" id="SSF52540">
    <property type="entry name" value="P-loop containing nucleoside triphosphate hydrolases"/>
    <property type="match status" value="1"/>
</dbReference>
<dbReference type="PIRSF" id="PIRSF003073">
    <property type="entry name" value="DNAC_TnpB_IstB"/>
    <property type="match status" value="1"/>
</dbReference>
<dbReference type="InterPro" id="IPR027417">
    <property type="entry name" value="P-loop_NTPase"/>
</dbReference>
<dbReference type="Gene3D" id="3.40.50.300">
    <property type="entry name" value="P-loop containing nucleotide triphosphate hydrolases"/>
    <property type="match status" value="1"/>
</dbReference>
<dbReference type="PANTHER" id="PTHR30050:SF4">
    <property type="entry name" value="ATP-BINDING PROTEIN RV3427C IN INSERTION SEQUENCE-RELATED"/>
    <property type="match status" value="1"/>
</dbReference>
<dbReference type="OrthoDB" id="5956003at2"/>
<dbReference type="RefSeq" id="WP_093034900.1">
    <property type="nucleotide sequence ID" value="NZ_FNNZ01000017.1"/>
</dbReference>
<proteinExistence type="predicted"/>
<dbReference type="Proteomes" id="UP000198816">
    <property type="component" value="Unassembled WGS sequence"/>
</dbReference>
<feature type="domain" description="AAA+ ATPase" evidence="1">
    <location>
        <begin position="77"/>
        <end position="204"/>
    </location>
</feature>
<dbReference type="GO" id="GO:0005524">
    <property type="term" value="F:ATP binding"/>
    <property type="evidence" value="ECO:0007669"/>
    <property type="project" value="InterPro"/>
</dbReference>
<dbReference type="InterPro" id="IPR028350">
    <property type="entry name" value="DNAC/IstB-like"/>
</dbReference>
<gene>
    <name evidence="2" type="ORF">SAMN05421783_11793</name>
</gene>
<dbReference type="STRING" id="1058.SAMN05421783_11793"/>
<protein>
    <submittedName>
        <fullName evidence="2">DNA replication protein DnaC</fullName>
    </submittedName>
</protein>
<sequence length="224" mass="24690">MSLEELAEHGRREIRQLLAARRDEAQRRLESAVGRCGIPPRFRAKTFESYRATTPEQRQALRVCRSYAARFAAGARHGDSLLLLGGPGTGKTHLACAILAGVIRAGHTGLFMSVPAALRTVRDTYATRAACSESEALAMLTDPDLLVLDEVGLTIGSDDKRRAMLFDVLDTRYANLRATILIGNLTDEEMERYLGERIMDRLCEGDSAVVSFTWQSYRRSGGAV</sequence>
<accession>A0A1H2ZYK1</accession>
<organism evidence="2 3">
    <name type="scientific">Thiocapsa roseopersicina</name>
    <dbReference type="NCBI Taxonomy" id="1058"/>
    <lineage>
        <taxon>Bacteria</taxon>
        <taxon>Pseudomonadati</taxon>
        <taxon>Pseudomonadota</taxon>
        <taxon>Gammaproteobacteria</taxon>
        <taxon>Chromatiales</taxon>
        <taxon>Chromatiaceae</taxon>
        <taxon>Thiocapsa</taxon>
    </lineage>
</organism>
<name>A0A1H2ZYK1_THIRO</name>